<reference evidence="3 4" key="1">
    <citation type="submission" date="2016-10" db="EMBL/GenBank/DDBJ databases">
        <authorList>
            <person name="de Groot N.N."/>
        </authorList>
    </citation>
    <scope>NUCLEOTIDE SEQUENCE [LARGE SCALE GENOMIC DNA]</scope>
    <source>
        <strain evidence="3 4">CGMCC 1.10434</strain>
    </source>
</reference>
<dbReference type="OrthoDB" id="2388573at2"/>
<evidence type="ECO:0000313" key="4">
    <source>
        <dbReference type="Proteomes" id="UP000199300"/>
    </source>
</evidence>
<evidence type="ECO:0000259" key="2">
    <source>
        <dbReference type="Pfam" id="PF07811"/>
    </source>
</evidence>
<gene>
    <name evidence="3" type="ORF">SAMN04488134_109138</name>
</gene>
<protein>
    <submittedName>
        <fullName evidence="3">TadE-like protein</fullName>
    </submittedName>
</protein>
<dbReference type="EMBL" id="FODJ01000009">
    <property type="protein sequence ID" value="SEO60918.1"/>
    <property type="molecule type" value="Genomic_DNA"/>
</dbReference>
<dbReference type="Proteomes" id="UP000199300">
    <property type="component" value="Unassembled WGS sequence"/>
</dbReference>
<evidence type="ECO:0000256" key="1">
    <source>
        <dbReference type="SAM" id="Phobius"/>
    </source>
</evidence>
<dbReference type="Pfam" id="PF07811">
    <property type="entry name" value="TadE"/>
    <property type="match status" value="1"/>
</dbReference>
<dbReference type="RefSeq" id="WP_091498939.1">
    <property type="nucleotide sequence ID" value="NZ_FODJ01000009.1"/>
</dbReference>
<dbReference type="AlphaFoldDB" id="A0A1H8R458"/>
<evidence type="ECO:0000313" key="3">
    <source>
        <dbReference type="EMBL" id="SEO60918.1"/>
    </source>
</evidence>
<keyword evidence="1" id="KW-1133">Transmembrane helix</keyword>
<feature type="domain" description="TadE-like" evidence="2">
    <location>
        <begin position="13"/>
        <end position="54"/>
    </location>
</feature>
<organism evidence="3 4">
    <name type="scientific">Amphibacillus marinus</name>
    <dbReference type="NCBI Taxonomy" id="872970"/>
    <lineage>
        <taxon>Bacteria</taxon>
        <taxon>Bacillati</taxon>
        <taxon>Bacillota</taxon>
        <taxon>Bacilli</taxon>
        <taxon>Bacillales</taxon>
        <taxon>Bacillaceae</taxon>
        <taxon>Amphibacillus</taxon>
    </lineage>
</organism>
<proteinExistence type="predicted"/>
<keyword evidence="1" id="KW-0812">Transmembrane</keyword>
<dbReference type="InterPro" id="IPR012495">
    <property type="entry name" value="TadE-like_dom"/>
</dbReference>
<keyword evidence="1" id="KW-0472">Membrane</keyword>
<sequence>MQGLKRWFRKQDGSITLEAAVFMPIFILFLVFLIYMVRFALTDIALNRATSESAKQIATQVYPVKVVAESVQNYIGSQYDEIISDLNDNQQHIEAELIETLGSEGMQLLKDSTGGLISSAQASALTYVVQRHLEEEDRMNIIEASNVQVESAVLPVIDGSSKYVEIVATYELDLPIPFLDRTFVLRKKAVERAWLGS</sequence>
<name>A0A1H8R458_9BACI</name>
<keyword evidence="4" id="KW-1185">Reference proteome</keyword>
<feature type="transmembrane region" description="Helical" evidence="1">
    <location>
        <begin position="21"/>
        <end position="41"/>
    </location>
</feature>
<accession>A0A1H8R458</accession>
<dbReference type="STRING" id="872970.SAMN04488134_109138"/>